<dbReference type="EMBL" id="LGRX02007394">
    <property type="protein sequence ID" value="KAK3275112.1"/>
    <property type="molecule type" value="Genomic_DNA"/>
</dbReference>
<dbReference type="Proteomes" id="UP001190700">
    <property type="component" value="Unassembled WGS sequence"/>
</dbReference>
<protein>
    <recommendedName>
        <fullName evidence="3">OTU domain-containing protein</fullName>
    </recommendedName>
</protein>
<organism evidence="1 2">
    <name type="scientific">Cymbomonas tetramitiformis</name>
    <dbReference type="NCBI Taxonomy" id="36881"/>
    <lineage>
        <taxon>Eukaryota</taxon>
        <taxon>Viridiplantae</taxon>
        <taxon>Chlorophyta</taxon>
        <taxon>Pyramimonadophyceae</taxon>
        <taxon>Pyramimonadales</taxon>
        <taxon>Pyramimonadaceae</taxon>
        <taxon>Cymbomonas</taxon>
    </lineage>
</organism>
<evidence type="ECO:0000313" key="2">
    <source>
        <dbReference type="Proteomes" id="UP001190700"/>
    </source>
</evidence>
<name>A0AAE0GBS7_9CHLO</name>
<keyword evidence="2" id="KW-1185">Reference proteome</keyword>
<reference evidence="1 2" key="1">
    <citation type="journal article" date="2015" name="Genome Biol. Evol.">
        <title>Comparative Genomics of a Bacterivorous Green Alga Reveals Evolutionary Causalities and Consequences of Phago-Mixotrophic Mode of Nutrition.</title>
        <authorList>
            <person name="Burns J.A."/>
            <person name="Paasch A."/>
            <person name="Narechania A."/>
            <person name="Kim E."/>
        </authorList>
    </citation>
    <scope>NUCLEOTIDE SEQUENCE [LARGE SCALE GENOMIC DNA]</scope>
    <source>
        <strain evidence="1 2">PLY_AMNH</strain>
    </source>
</reference>
<gene>
    <name evidence="1" type="ORF">CYMTET_16744</name>
</gene>
<sequence>MAHRGLSPSGRLPVNRTRPKQFYFVIYSAARVRTGGTIDLNNAVLGSPHSVISQYGLACRMTCVACGDEIRFAGGYDTLPGVWACSLCRSGVLGCDALRTIGAVMCGPCERARREAGVRAPLSAHEKHPGQAATLADYCQLDPAEAKLHALLNVEDLGLAWNKLRGVLGAEAWERAEHTVKHRIANLTWGDGERPPARPLQDSGDGITALWDRRATRDHAFSSFDDHQLYQELGVCCPGLRSVVFGMLTALNAQRLRTAGIPLGTDKSYRKQHMFHTDALLGGLHVHKRVAELLQSADQLDLDFAKKVAAKLSHGWDPGHTRSLVVRCDCAYETGGDASRAMAGKCIVRASASQQDHGEYRVRALGACRNQQRSKAAAEPSMDLASDEALQAATANGFQPHTVPPNFAPGFDVSFGTDGVILQPTDPRERILEASFDHPNESFPDVLPFARRVLAHVHWPLEGNADRFTSLAEFEQALAQHGLRRVQTKGDGNCWLHALGVHIPEVLAKGSVKVQTMNFRNAICASYDCNRQLYSPGMLDVIPADGEPPLRKILLTSQAYNEPQFLHIIANMLRRVIQVHTLWAMVDVPPGVEYHTYLGRVGLHRWQLIKLWGQEGRAQQGFWPESDSDSFGEHALAPGLIMNTMITLD</sequence>
<accession>A0AAE0GBS7</accession>
<evidence type="ECO:0008006" key="3">
    <source>
        <dbReference type="Google" id="ProtNLM"/>
    </source>
</evidence>
<evidence type="ECO:0000313" key="1">
    <source>
        <dbReference type="EMBL" id="KAK3275112.1"/>
    </source>
</evidence>
<comment type="caution">
    <text evidence="1">The sequence shown here is derived from an EMBL/GenBank/DDBJ whole genome shotgun (WGS) entry which is preliminary data.</text>
</comment>
<proteinExistence type="predicted"/>
<dbReference type="AlphaFoldDB" id="A0AAE0GBS7"/>